<keyword evidence="2" id="KW-1185">Reference proteome</keyword>
<sequence length="258" mass="29430">MKCQTCRFTVSRSAATVRQQDGSVPVALSRQLADISKTLAALTVKVDQISSLKDAVSSIETSVQHMSETYDKLLEASNKHDKQIEALKKTVDTLEAVNDKQTIAELRTELNALNQYSRKQNMEIHGLPDNEREDLMDKVNELAKKLDLPMLKKNDVDGLHRIPSRSDRTPVVLVRFCKQSTKAQWIAKRSTLKQCIKDVKFFDNLTAQNKRLLWLAKARAAEAHYRFVWTREGKIFARKEPSTRAIHINSENDLDKIL</sequence>
<reference evidence="1" key="1">
    <citation type="submission" date="2020-05" db="EMBL/GenBank/DDBJ databases">
        <title>Large-scale comparative analyses of tick genomes elucidate their genetic diversity and vector capacities.</title>
        <authorList>
            <person name="Jia N."/>
            <person name="Wang J."/>
            <person name="Shi W."/>
            <person name="Du L."/>
            <person name="Sun Y."/>
            <person name="Zhan W."/>
            <person name="Jiang J."/>
            <person name="Wang Q."/>
            <person name="Zhang B."/>
            <person name="Ji P."/>
            <person name="Sakyi L.B."/>
            <person name="Cui X."/>
            <person name="Yuan T."/>
            <person name="Jiang B."/>
            <person name="Yang W."/>
            <person name="Lam T.T.-Y."/>
            <person name="Chang Q."/>
            <person name="Ding S."/>
            <person name="Wang X."/>
            <person name="Zhu J."/>
            <person name="Ruan X."/>
            <person name="Zhao L."/>
            <person name="Wei J."/>
            <person name="Que T."/>
            <person name="Du C."/>
            <person name="Cheng J."/>
            <person name="Dai P."/>
            <person name="Han X."/>
            <person name="Huang E."/>
            <person name="Gao Y."/>
            <person name="Liu J."/>
            <person name="Shao H."/>
            <person name="Ye R."/>
            <person name="Li L."/>
            <person name="Wei W."/>
            <person name="Wang X."/>
            <person name="Wang C."/>
            <person name="Yang T."/>
            <person name="Huo Q."/>
            <person name="Li W."/>
            <person name="Guo W."/>
            <person name="Chen H."/>
            <person name="Zhou L."/>
            <person name="Ni X."/>
            <person name="Tian J."/>
            <person name="Zhou Y."/>
            <person name="Sheng Y."/>
            <person name="Liu T."/>
            <person name="Pan Y."/>
            <person name="Xia L."/>
            <person name="Li J."/>
            <person name="Zhao F."/>
            <person name="Cao W."/>
        </authorList>
    </citation>
    <scope>NUCLEOTIDE SEQUENCE</scope>
    <source>
        <strain evidence="1">Hyas-2018</strain>
    </source>
</reference>
<proteinExistence type="predicted"/>
<dbReference type="EMBL" id="CM023482">
    <property type="protein sequence ID" value="KAH6937773.1"/>
    <property type="molecule type" value="Genomic_DNA"/>
</dbReference>
<protein>
    <submittedName>
        <fullName evidence="1">Uncharacterized protein</fullName>
    </submittedName>
</protein>
<evidence type="ECO:0000313" key="2">
    <source>
        <dbReference type="Proteomes" id="UP000821845"/>
    </source>
</evidence>
<dbReference type="Proteomes" id="UP000821845">
    <property type="component" value="Chromosome 2"/>
</dbReference>
<gene>
    <name evidence="1" type="ORF">HPB50_004034</name>
</gene>
<accession>A0ACB7SVC6</accession>
<comment type="caution">
    <text evidence="1">The sequence shown here is derived from an EMBL/GenBank/DDBJ whole genome shotgun (WGS) entry which is preliminary data.</text>
</comment>
<name>A0ACB7SVC6_HYAAI</name>
<evidence type="ECO:0000313" key="1">
    <source>
        <dbReference type="EMBL" id="KAH6937773.1"/>
    </source>
</evidence>
<organism evidence="1 2">
    <name type="scientific">Hyalomma asiaticum</name>
    <name type="common">Tick</name>
    <dbReference type="NCBI Taxonomy" id="266040"/>
    <lineage>
        <taxon>Eukaryota</taxon>
        <taxon>Metazoa</taxon>
        <taxon>Ecdysozoa</taxon>
        <taxon>Arthropoda</taxon>
        <taxon>Chelicerata</taxon>
        <taxon>Arachnida</taxon>
        <taxon>Acari</taxon>
        <taxon>Parasitiformes</taxon>
        <taxon>Ixodida</taxon>
        <taxon>Ixodoidea</taxon>
        <taxon>Ixodidae</taxon>
        <taxon>Hyalomminae</taxon>
        <taxon>Hyalomma</taxon>
    </lineage>
</organism>